<dbReference type="SUPFAM" id="SSF53335">
    <property type="entry name" value="S-adenosyl-L-methionine-dependent methyltransferases"/>
    <property type="match status" value="1"/>
</dbReference>
<dbReference type="Pfam" id="PF08241">
    <property type="entry name" value="Methyltransf_11"/>
    <property type="match status" value="1"/>
</dbReference>
<comment type="caution">
    <text evidence="2">The sequence shown here is derived from an EMBL/GenBank/DDBJ whole genome shotgun (WGS) entry which is preliminary data.</text>
</comment>
<keyword evidence="2" id="KW-0489">Methyltransferase</keyword>
<dbReference type="CDD" id="cd02440">
    <property type="entry name" value="AdoMet_MTases"/>
    <property type="match status" value="1"/>
</dbReference>
<dbReference type="EMBL" id="DSRP01000761">
    <property type="protein sequence ID" value="HGG93457.1"/>
    <property type="molecule type" value="Genomic_DNA"/>
</dbReference>
<dbReference type="GO" id="GO:0032259">
    <property type="term" value="P:methylation"/>
    <property type="evidence" value="ECO:0007669"/>
    <property type="project" value="UniProtKB-KW"/>
</dbReference>
<organism evidence="2">
    <name type="scientific">Fundidesulfovibrio putealis</name>
    <dbReference type="NCBI Taxonomy" id="270496"/>
    <lineage>
        <taxon>Bacteria</taxon>
        <taxon>Pseudomonadati</taxon>
        <taxon>Thermodesulfobacteriota</taxon>
        <taxon>Desulfovibrionia</taxon>
        <taxon>Desulfovibrionales</taxon>
        <taxon>Desulfovibrionaceae</taxon>
        <taxon>Fundidesulfovibrio</taxon>
    </lineage>
</organism>
<sequence>MTIPPSSYPMTWEQAVRWLREQPGSEALVRACFYDDPLPESARRFRDSAEWLAVRALLPAPPGRALDVGAGRGIASYALAADGWDTTALEPDPSALVGAGAIDALARDTNLPITIERQMGERMPFDDDAFDVVHCRQVLHHARDLERFCAELFRVLKPGGTFIATREHVVDTDADLAVFLANHPLHALYGGENAFSLPRYLSALNGAGFTLTHVLSPWESAINLFPATIEDIRMQLARAWHLPFPRLIPDWLLRLASRRSRTPGRLYTFVGVKP</sequence>
<dbReference type="Gene3D" id="3.40.50.150">
    <property type="entry name" value="Vaccinia Virus protein VP39"/>
    <property type="match status" value="1"/>
</dbReference>
<gene>
    <name evidence="2" type="ORF">ENR59_10990</name>
</gene>
<dbReference type="InterPro" id="IPR013216">
    <property type="entry name" value="Methyltransf_11"/>
</dbReference>
<evidence type="ECO:0000313" key="2">
    <source>
        <dbReference type="EMBL" id="HGG93457.1"/>
    </source>
</evidence>
<proteinExistence type="predicted"/>
<protein>
    <submittedName>
        <fullName evidence="2">Class I SAM-dependent methyltransferase</fullName>
    </submittedName>
</protein>
<keyword evidence="2" id="KW-0808">Transferase</keyword>
<dbReference type="PANTHER" id="PTHR43591">
    <property type="entry name" value="METHYLTRANSFERASE"/>
    <property type="match status" value="1"/>
</dbReference>
<dbReference type="InterPro" id="IPR029063">
    <property type="entry name" value="SAM-dependent_MTases_sf"/>
</dbReference>
<dbReference type="GO" id="GO:0008757">
    <property type="term" value="F:S-adenosylmethionine-dependent methyltransferase activity"/>
    <property type="evidence" value="ECO:0007669"/>
    <property type="project" value="InterPro"/>
</dbReference>
<evidence type="ECO:0000259" key="1">
    <source>
        <dbReference type="Pfam" id="PF08241"/>
    </source>
</evidence>
<dbReference type="AlphaFoldDB" id="A0A7C4AIB6"/>
<accession>A0A7C4AIB6</accession>
<feature type="domain" description="Methyltransferase type 11" evidence="1">
    <location>
        <begin position="66"/>
        <end position="163"/>
    </location>
</feature>
<name>A0A7C4AIB6_9BACT</name>
<reference evidence="2" key="1">
    <citation type="journal article" date="2020" name="mSystems">
        <title>Genome- and Community-Level Interaction Insights into Carbon Utilization and Element Cycling Functions of Hydrothermarchaeota in Hydrothermal Sediment.</title>
        <authorList>
            <person name="Zhou Z."/>
            <person name="Liu Y."/>
            <person name="Xu W."/>
            <person name="Pan J."/>
            <person name="Luo Z.H."/>
            <person name="Li M."/>
        </authorList>
    </citation>
    <scope>NUCLEOTIDE SEQUENCE [LARGE SCALE GENOMIC DNA]</scope>
    <source>
        <strain evidence="2">SpSt-413</strain>
    </source>
</reference>